<gene>
    <name evidence="1" type="ORF">CASFOL_030098</name>
</gene>
<evidence type="ECO:0000313" key="1">
    <source>
        <dbReference type="EMBL" id="KAL3626549.1"/>
    </source>
</evidence>
<keyword evidence="2" id="KW-1185">Reference proteome</keyword>
<name>A0ABD3CAD1_9LAMI</name>
<sequence length="65" mass="7415">MEEKIQLFNCTFFEPIIMHMSGNDMTLSLESTEYRPDAIKTTTSRSELANISAQYSGIPNCRHSQ</sequence>
<organism evidence="1 2">
    <name type="scientific">Castilleja foliolosa</name>
    <dbReference type="NCBI Taxonomy" id="1961234"/>
    <lineage>
        <taxon>Eukaryota</taxon>
        <taxon>Viridiplantae</taxon>
        <taxon>Streptophyta</taxon>
        <taxon>Embryophyta</taxon>
        <taxon>Tracheophyta</taxon>
        <taxon>Spermatophyta</taxon>
        <taxon>Magnoliopsida</taxon>
        <taxon>eudicotyledons</taxon>
        <taxon>Gunneridae</taxon>
        <taxon>Pentapetalae</taxon>
        <taxon>asterids</taxon>
        <taxon>lamiids</taxon>
        <taxon>Lamiales</taxon>
        <taxon>Orobanchaceae</taxon>
        <taxon>Pedicularideae</taxon>
        <taxon>Castillejinae</taxon>
        <taxon>Castilleja</taxon>
    </lineage>
</organism>
<protein>
    <submittedName>
        <fullName evidence="1">Uncharacterized protein</fullName>
    </submittedName>
</protein>
<reference evidence="2" key="1">
    <citation type="journal article" date="2024" name="IScience">
        <title>Strigolactones Initiate the Formation of Haustorium-like Structures in Castilleja.</title>
        <authorList>
            <person name="Buerger M."/>
            <person name="Peterson D."/>
            <person name="Chory J."/>
        </authorList>
    </citation>
    <scope>NUCLEOTIDE SEQUENCE [LARGE SCALE GENOMIC DNA]</scope>
</reference>
<comment type="caution">
    <text evidence="1">The sequence shown here is derived from an EMBL/GenBank/DDBJ whole genome shotgun (WGS) entry which is preliminary data.</text>
</comment>
<proteinExistence type="predicted"/>
<dbReference type="AlphaFoldDB" id="A0ABD3CAD1"/>
<dbReference type="Proteomes" id="UP001632038">
    <property type="component" value="Unassembled WGS sequence"/>
</dbReference>
<accession>A0ABD3CAD1</accession>
<evidence type="ECO:0000313" key="2">
    <source>
        <dbReference type="Proteomes" id="UP001632038"/>
    </source>
</evidence>
<dbReference type="EMBL" id="JAVIJP010000047">
    <property type="protein sequence ID" value="KAL3626549.1"/>
    <property type="molecule type" value="Genomic_DNA"/>
</dbReference>